<dbReference type="RefSeq" id="WP_249514826.1">
    <property type="nucleotide sequence ID" value="NZ_CP093366.1"/>
</dbReference>
<gene>
    <name evidence="1" type="ORF">MOO45_02540</name>
</gene>
<dbReference type="InterPro" id="IPR003772">
    <property type="entry name" value="YceD"/>
</dbReference>
<accession>A0ABY4P9X5</accession>
<keyword evidence="2" id="KW-1185">Reference proteome</keyword>
<sequence length="178" mass="20405">MEKYRQQPLILDQEMDVTAELKQRDPQIIDMSPIRLQGTISLEGQFIFGDFRLTAQMDYPSTRSLQVVHLPLDLSVHETYTTLPEDQWQPEDKERYGLIIPLEDQTLDLQSVVEDNLLLGIPTQVLTPQEQSEGTMPEGQEWSVISEEDYEKQSATNLEAQSELAKLKQLFPDANAKD</sequence>
<dbReference type="Pfam" id="PF02620">
    <property type="entry name" value="YceD"/>
    <property type="match status" value="1"/>
</dbReference>
<dbReference type="EMBL" id="CP093366">
    <property type="protein sequence ID" value="UQS82548.1"/>
    <property type="molecule type" value="Genomic_DNA"/>
</dbReference>
<organism evidence="1 2">
    <name type="scientific">Bombilactobacillus folatiphilus</name>
    <dbReference type="NCBI Taxonomy" id="2923362"/>
    <lineage>
        <taxon>Bacteria</taxon>
        <taxon>Bacillati</taxon>
        <taxon>Bacillota</taxon>
        <taxon>Bacilli</taxon>
        <taxon>Lactobacillales</taxon>
        <taxon>Lactobacillaceae</taxon>
        <taxon>Bombilactobacillus</taxon>
    </lineage>
</organism>
<evidence type="ECO:0000313" key="1">
    <source>
        <dbReference type="EMBL" id="UQS82548.1"/>
    </source>
</evidence>
<dbReference type="Proteomes" id="UP000831495">
    <property type="component" value="Chromosome"/>
</dbReference>
<proteinExistence type="predicted"/>
<evidence type="ECO:0000313" key="2">
    <source>
        <dbReference type="Proteomes" id="UP000831495"/>
    </source>
</evidence>
<reference evidence="1" key="1">
    <citation type="journal article" date="2022" name="Int. J. Syst. Evol. Microbiol.">
        <title>Apilactobacillus apisilvae sp. nov., Nicolia spurrieriana gen. nov. sp. nov., Bombilactobacillus folatiphilus sp. nov. and Bombilactobacillus thymidiniphilus sp. nov., four new lactic acid bacterial isolates from stingless bees Tetragonula carbonaria and Austroplebeia australis.</title>
        <authorList>
            <person name="Oliphant S.A."/>
            <person name="Watson-Haigh N.S."/>
            <person name="Sumby K.M."/>
            <person name="Gardner J."/>
            <person name="Groom S."/>
            <person name="Jiranek V."/>
        </authorList>
    </citation>
    <scope>NUCLEOTIDE SEQUENCE</scope>
    <source>
        <strain evidence="1">SG4_D2</strain>
    </source>
</reference>
<name>A0ABY4P9X5_9LACO</name>
<protein>
    <submittedName>
        <fullName evidence="1">YceD family protein</fullName>
    </submittedName>
</protein>